<accession>A0A8H6CL21</accession>
<feature type="compositionally biased region" description="Polar residues" evidence="1">
    <location>
        <begin position="1"/>
        <end position="10"/>
    </location>
</feature>
<gene>
    <name evidence="2" type="ORF">HO133_010256</name>
</gene>
<organism evidence="2 3">
    <name type="scientific">Letharia lupina</name>
    <dbReference type="NCBI Taxonomy" id="560253"/>
    <lineage>
        <taxon>Eukaryota</taxon>
        <taxon>Fungi</taxon>
        <taxon>Dikarya</taxon>
        <taxon>Ascomycota</taxon>
        <taxon>Pezizomycotina</taxon>
        <taxon>Lecanoromycetes</taxon>
        <taxon>OSLEUM clade</taxon>
        <taxon>Lecanoromycetidae</taxon>
        <taxon>Lecanorales</taxon>
        <taxon>Lecanorineae</taxon>
        <taxon>Parmeliaceae</taxon>
        <taxon>Letharia</taxon>
    </lineage>
</organism>
<protein>
    <submittedName>
        <fullName evidence="2">Uncharacterized protein</fullName>
    </submittedName>
</protein>
<feature type="region of interest" description="Disordered" evidence="1">
    <location>
        <begin position="1"/>
        <end position="25"/>
    </location>
</feature>
<dbReference type="AlphaFoldDB" id="A0A8H6CL21"/>
<evidence type="ECO:0000313" key="3">
    <source>
        <dbReference type="Proteomes" id="UP000593566"/>
    </source>
</evidence>
<keyword evidence="3" id="KW-1185">Reference proteome</keyword>
<dbReference type="GeneID" id="59338648"/>
<evidence type="ECO:0000313" key="2">
    <source>
        <dbReference type="EMBL" id="KAF6225061.1"/>
    </source>
</evidence>
<dbReference type="EMBL" id="JACCJB010000008">
    <property type="protein sequence ID" value="KAF6225061.1"/>
    <property type="molecule type" value="Genomic_DNA"/>
</dbReference>
<reference evidence="2 3" key="1">
    <citation type="journal article" date="2020" name="Genomics">
        <title>Complete, high-quality genomes from long-read metagenomic sequencing of two wolf lichen thalli reveals enigmatic genome architecture.</title>
        <authorList>
            <person name="McKenzie S.K."/>
            <person name="Walston R.F."/>
            <person name="Allen J.L."/>
        </authorList>
    </citation>
    <scope>NUCLEOTIDE SEQUENCE [LARGE SCALE GENOMIC DNA]</scope>
    <source>
        <strain evidence="2">WasteWater1</strain>
    </source>
</reference>
<comment type="caution">
    <text evidence="2">The sequence shown here is derived from an EMBL/GenBank/DDBJ whole genome shotgun (WGS) entry which is preliminary data.</text>
</comment>
<evidence type="ECO:0000256" key="1">
    <source>
        <dbReference type="SAM" id="MobiDB-lite"/>
    </source>
</evidence>
<dbReference type="Proteomes" id="UP000593566">
    <property type="component" value="Unassembled WGS sequence"/>
</dbReference>
<name>A0A8H6CL21_9LECA</name>
<sequence length="201" mass="22157">MDKSQAQGTAGRNVKRRTGLSTRPSVKLRRRDKLGIVPGRWRSRFSICTPKQSTWCPGRIEKTGTTWLIHPGVYTGTSQLMPFPYERVPDVHDQEALLTYQSCSTAVSEMHNVVKILLRGLYPKVDEVSRFLKGAVLSNAGGRVNADALRSIVVLDSMAGVGTVMEKLTGIACRTDGSGAQITNDIPKMKLKERLGSEKEQ</sequence>
<dbReference type="RefSeq" id="XP_037153928.1">
    <property type="nucleotide sequence ID" value="XM_037301111.1"/>
</dbReference>
<proteinExistence type="predicted"/>